<dbReference type="Pfam" id="PF15371">
    <property type="entry name" value="DUF4599"/>
    <property type="match status" value="1"/>
</dbReference>
<dbReference type="PANTHER" id="PTHR21859:SF15">
    <property type="entry name" value="PROTEIN SPATA31F1-RELATED"/>
    <property type="match status" value="1"/>
</dbReference>
<reference evidence="8" key="3">
    <citation type="submission" date="2025-09" db="UniProtKB">
        <authorList>
            <consortium name="Ensembl"/>
        </authorList>
    </citation>
    <scope>IDENTIFICATION</scope>
    <source>
        <strain evidence="8">Thoroughbred</strain>
    </source>
</reference>
<evidence type="ECO:0000256" key="6">
    <source>
        <dbReference type="SAM" id="MobiDB-lite"/>
    </source>
</evidence>
<evidence type="ECO:0000313" key="8">
    <source>
        <dbReference type="Ensembl" id="ENSECAP00000071872.1"/>
    </source>
</evidence>
<keyword evidence="3" id="KW-1133">Transmembrane helix</keyword>
<dbReference type="PANTHER" id="PTHR21859">
    <property type="entry name" value="ACROSOME-SPECIFIC PROTEIN"/>
    <property type="match status" value="1"/>
</dbReference>
<feature type="compositionally biased region" description="Basic residues" evidence="6">
    <location>
        <begin position="1"/>
        <end position="12"/>
    </location>
</feature>
<dbReference type="GO" id="GO:0016020">
    <property type="term" value="C:membrane"/>
    <property type="evidence" value="ECO:0007669"/>
    <property type="project" value="UniProtKB-SubCell"/>
</dbReference>
<organism evidence="8 9">
    <name type="scientific">Equus caballus</name>
    <name type="common">Horse</name>
    <dbReference type="NCBI Taxonomy" id="9796"/>
    <lineage>
        <taxon>Eukaryota</taxon>
        <taxon>Metazoa</taxon>
        <taxon>Chordata</taxon>
        <taxon>Craniata</taxon>
        <taxon>Vertebrata</taxon>
        <taxon>Euteleostomi</taxon>
        <taxon>Mammalia</taxon>
        <taxon>Eutheria</taxon>
        <taxon>Laurasiatheria</taxon>
        <taxon>Perissodactyla</taxon>
        <taxon>Equidae</taxon>
        <taxon>Equus</taxon>
    </lineage>
</organism>
<feature type="region of interest" description="Disordered" evidence="6">
    <location>
        <begin position="126"/>
        <end position="176"/>
    </location>
</feature>
<protein>
    <recommendedName>
        <fullName evidence="7">SPATA31-like domain-containing protein</fullName>
    </recommendedName>
</protein>
<name>A0A9L0SAJ5_HORSE</name>
<feature type="domain" description="SPATA31-like" evidence="7">
    <location>
        <begin position="56"/>
        <end position="112"/>
    </location>
</feature>
<dbReference type="Proteomes" id="UP000002281">
    <property type="component" value="Chromosome 25"/>
</dbReference>
<comment type="similarity">
    <text evidence="5">Belongs to the SPATA31 family.</text>
</comment>
<dbReference type="AlphaFoldDB" id="A0A9L0SAJ5"/>
<reference evidence="8" key="2">
    <citation type="submission" date="2025-08" db="UniProtKB">
        <authorList>
            <consortium name="Ensembl"/>
        </authorList>
    </citation>
    <scope>IDENTIFICATION</scope>
    <source>
        <strain evidence="8">Thoroughbred</strain>
    </source>
</reference>
<feature type="region of interest" description="Disordered" evidence="6">
    <location>
        <begin position="95"/>
        <end position="114"/>
    </location>
</feature>
<evidence type="ECO:0000256" key="4">
    <source>
        <dbReference type="ARBA" id="ARBA00023136"/>
    </source>
</evidence>
<evidence type="ECO:0000313" key="9">
    <source>
        <dbReference type="Proteomes" id="UP000002281"/>
    </source>
</evidence>
<comment type="subcellular location">
    <subcellularLocation>
        <location evidence="1">Membrane</location>
        <topology evidence="1">Single-pass membrane protein</topology>
    </subcellularLocation>
</comment>
<sequence length="279" mass="30079">LAKWHCPRKKSRWVNPRGCRPQGLQDRGRAGPVSRAHSSKEADVTPSVTNGCRVSLPSRGWLPEEGSVRRLLCADPSCPICNAVALEIQQLLVGENPDLPPTSPGPSQGSSCPEILSTSHLSFEQSQGLPHWDLGQGSQVPDVSWDMGAPSSSSLEKPGTPVKQQGKRKSNSECVLEKPEAAEAGLGNKMKYFPYWINPKMKSQGPKEPVLLSKDEMVAKTTTKSVVKSALSTKDPVRGAKLEKTAEEEGMTFFDAPTSVNLSTPGSCAFHNSSKHVLT</sequence>
<evidence type="ECO:0000256" key="1">
    <source>
        <dbReference type="ARBA" id="ARBA00004167"/>
    </source>
</evidence>
<dbReference type="GeneTree" id="ENSGT01150000287223"/>
<reference evidence="8 9" key="1">
    <citation type="journal article" date="2009" name="Science">
        <title>Genome sequence, comparative analysis, and population genetics of the domestic horse.</title>
        <authorList>
            <consortium name="Broad Institute Genome Sequencing Platform"/>
            <consortium name="Broad Institute Whole Genome Assembly Team"/>
            <person name="Wade C.M."/>
            <person name="Giulotto E."/>
            <person name="Sigurdsson S."/>
            <person name="Zoli M."/>
            <person name="Gnerre S."/>
            <person name="Imsland F."/>
            <person name="Lear T.L."/>
            <person name="Adelson D.L."/>
            <person name="Bailey E."/>
            <person name="Bellone R.R."/>
            <person name="Bloecker H."/>
            <person name="Distl O."/>
            <person name="Edgar R.C."/>
            <person name="Garber M."/>
            <person name="Leeb T."/>
            <person name="Mauceli E."/>
            <person name="MacLeod J.N."/>
            <person name="Penedo M.C.T."/>
            <person name="Raison J.M."/>
            <person name="Sharpe T."/>
            <person name="Vogel J."/>
            <person name="Andersson L."/>
            <person name="Antczak D.F."/>
            <person name="Biagi T."/>
            <person name="Binns M.M."/>
            <person name="Chowdhary B.P."/>
            <person name="Coleman S.J."/>
            <person name="Della Valle G."/>
            <person name="Fryc S."/>
            <person name="Guerin G."/>
            <person name="Hasegawa T."/>
            <person name="Hill E.W."/>
            <person name="Jurka J."/>
            <person name="Kiialainen A."/>
            <person name="Lindgren G."/>
            <person name="Liu J."/>
            <person name="Magnani E."/>
            <person name="Mickelson J.R."/>
            <person name="Murray J."/>
            <person name="Nergadze S.G."/>
            <person name="Onofrio R."/>
            <person name="Pedroni S."/>
            <person name="Piras M.F."/>
            <person name="Raudsepp T."/>
            <person name="Rocchi M."/>
            <person name="Roeed K.H."/>
            <person name="Ryder O.A."/>
            <person name="Searle S."/>
            <person name="Skow L."/>
            <person name="Swinburne J.E."/>
            <person name="Syvaenen A.C."/>
            <person name="Tozaki T."/>
            <person name="Valberg S.J."/>
            <person name="Vaudin M."/>
            <person name="White J.R."/>
            <person name="Zody M.C."/>
            <person name="Lander E.S."/>
            <person name="Lindblad-Toh K."/>
        </authorList>
    </citation>
    <scope>NUCLEOTIDE SEQUENCE [LARGE SCALE GENOMIC DNA]</scope>
    <source>
        <strain evidence="8 9">Thoroughbred</strain>
    </source>
</reference>
<accession>A0A9L0SAJ5</accession>
<evidence type="ECO:0000259" key="7">
    <source>
        <dbReference type="Pfam" id="PF15371"/>
    </source>
</evidence>
<feature type="region of interest" description="Disordered" evidence="6">
    <location>
        <begin position="1"/>
        <end position="49"/>
    </location>
</feature>
<dbReference type="Ensembl" id="ENSECAT00000102757.1">
    <property type="protein sequence ID" value="ENSECAP00000071872.1"/>
    <property type="gene ID" value="ENSECAG00000047000.1"/>
</dbReference>
<evidence type="ECO:0000256" key="5">
    <source>
        <dbReference type="ARBA" id="ARBA00035009"/>
    </source>
</evidence>
<keyword evidence="4" id="KW-0472">Membrane</keyword>
<evidence type="ECO:0000256" key="3">
    <source>
        <dbReference type="ARBA" id="ARBA00022989"/>
    </source>
</evidence>
<proteinExistence type="inferred from homology"/>
<dbReference type="InterPro" id="IPR027970">
    <property type="entry name" value="SPATA31-like"/>
</dbReference>
<keyword evidence="9" id="KW-1185">Reference proteome</keyword>
<evidence type="ECO:0000256" key="2">
    <source>
        <dbReference type="ARBA" id="ARBA00022692"/>
    </source>
</evidence>
<keyword evidence="2" id="KW-0812">Transmembrane</keyword>